<gene>
    <name evidence="4" type="ORF">DI533_14490</name>
</gene>
<name>A0A2W5UFK8_CERSP</name>
<organism evidence="4 5">
    <name type="scientific">Cereibacter sphaeroides</name>
    <name type="common">Rhodobacter sphaeroides</name>
    <dbReference type="NCBI Taxonomy" id="1063"/>
    <lineage>
        <taxon>Bacteria</taxon>
        <taxon>Pseudomonadati</taxon>
        <taxon>Pseudomonadota</taxon>
        <taxon>Alphaproteobacteria</taxon>
        <taxon>Rhodobacterales</taxon>
        <taxon>Paracoccaceae</taxon>
        <taxon>Cereibacter</taxon>
    </lineage>
</organism>
<dbReference type="InterPro" id="IPR004045">
    <property type="entry name" value="Glutathione_S-Trfase_N"/>
</dbReference>
<dbReference type="Pfam" id="PF13409">
    <property type="entry name" value="GST_N_2"/>
    <property type="match status" value="1"/>
</dbReference>
<evidence type="ECO:0000259" key="2">
    <source>
        <dbReference type="PROSITE" id="PS50404"/>
    </source>
</evidence>
<dbReference type="AlphaFoldDB" id="A0A2W5UFK8"/>
<dbReference type="InterPro" id="IPR036249">
    <property type="entry name" value="Thioredoxin-like_sf"/>
</dbReference>
<dbReference type="PANTHER" id="PTHR44051:SF8">
    <property type="entry name" value="GLUTATHIONE S-TRANSFERASE GSTA"/>
    <property type="match status" value="1"/>
</dbReference>
<dbReference type="CDD" id="cd03057">
    <property type="entry name" value="GST_N_Beta"/>
    <property type="match status" value="1"/>
</dbReference>
<feature type="domain" description="GST N-terminal" evidence="2">
    <location>
        <begin position="111"/>
        <end position="192"/>
    </location>
</feature>
<accession>A0A2W5UFK8</accession>
<evidence type="ECO:0000259" key="3">
    <source>
        <dbReference type="PROSITE" id="PS50405"/>
    </source>
</evidence>
<dbReference type="PROSITE" id="PS50405">
    <property type="entry name" value="GST_CTER"/>
    <property type="match status" value="1"/>
</dbReference>
<dbReference type="EMBL" id="QFQS01000003">
    <property type="protein sequence ID" value="PZQ96790.1"/>
    <property type="molecule type" value="Genomic_DNA"/>
</dbReference>
<evidence type="ECO:0000256" key="1">
    <source>
        <dbReference type="SAM" id="MobiDB-lite"/>
    </source>
</evidence>
<dbReference type="InterPro" id="IPR036282">
    <property type="entry name" value="Glutathione-S-Trfase_C_sf"/>
</dbReference>
<evidence type="ECO:0000313" key="4">
    <source>
        <dbReference type="EMBL" id="PZQ96790.1"/>
    </source>
</evidence>
<dbReference type="PROSITE" id="PS50404">
    <property type="entry name" value="GST_NTER"/>
    <property type="match status" value="1"/>
</dbReference>
<proteinExistence type="predicted"/>
<dbReference type="PANTHER" id="PTHR44051">
    <property type="entry name" value="GLUTATHIONE S-TRANSFERASE-RELATED"/>
    <property type="match status" value="1"/>
</dbReference>
<feature type="domain" description="GST C-terminal" evidence="3">
    <location>
        <begin position="197"/>
        <end position="329"/>
    </location>
</feature>
<feature type="compositionally biased region" description="Basic residues" evidence="1">
    <location>
        <begin position="1"/>
        <end position="12"/>
    </location>
</feature>
<dbReference type="Gene3D" id="3.40.30.10">
    <property type="entry name" value="Glutaredoxin"/>
    <property type="match status" value="1"/>
</dbReference>
<dbReference type="Gene3D" id="1.20.1050.10">
    <property type="match status" value="1"/>
</dbReference>
<sequence>MAWRLCGHHRRSDRGAEREAAVGQRLSKTTSHKRSREASACPGGREAPAIGGAGACRWLWATGPCNSDSIAWRRRWPSPPAPPSGFRPPSVAFPVALPALAADSGPSKSGAAMYVLHTMPDTAGLAVHLMLLELDQPFLMEVSEREGVQRDQPTYRALHPWGQVPALETPEGPIFETAAILLWLADRHGQDMAPATDDPERGQFLKWLFFTSTNVHATAMCLFYPDRYTGDPAANETFLRTNARRLEDALARVNLALSRHPKWCSPEAPTALGIYLGVMMRWLGQTPPDSPGYVDPTAFPSILNVVRMIEARPAAAKASEVEFLGPTIFTAPSALG</sequence>
<dbReference type="InterPro" id="IPR010987">
    <property type="entry name" value="Glutathione-S-Trfase_C-like"/>
</dbReference>
<protein>
    <recommendedName>
        <fullName evidence="6">Glutathione S-transferase family protein</fullName>
    </recommendedName>
</protein>
<comment type="caution">
    <text evidence="4">The sequence shown here is derived from an EMBL/GenBank/DDBJ whole genome shotgun (WGS) entry which is preliminary data.</text>
</comment>
<evidence type="ECO:0000313" key="5">
    <source>
        <dbReference type="Proteomes" id="UP000248975"/>
    </source>
</evidence>
<feature type="region of interest" description="Disordered" evidence="1">
    <location>
        <begin position="1"/>
        <end position="46"/>
    </location>
</feature>
<evidence type="ECO:0008006" key="6">
    <source>
        <dbReference type="Google" id="ProtNLM"/>
    </source>
</evidence>
<dbReference type="SUPFAM" id="SSF47616">
    <property type="entry name" value="GST C-terminal domain-like"/>
    <property type="match status" value="1"/>
</dbReference>
<dbReference type="SUPFAM" id="SSF52833">
    <property type="entry name" value="Thioredoxin-like"/>
    <property type="match status" value="1"/>
</dbReference>
<reference evidence="4 5" key="1">
    <citation type="submission" date="2017-08" db="EMBL/GenBank/DDBJ databases">
        <title>Infants hospitalized years apart are colonized by the same room-sourced microbial strains.</title>
        <authorList>
            <person name="Brooks B."/>
            <person name="Olm M.R."/>
            <person name="Firek B.A."/>
            <person name="Baker R."/>
            <person name="Thomas B.C."/>
            <person name="Morowitz M.J."/>
            <person name="Banfield J.F."/>
        </authorList>
    </citation>
    <scope>NUCLEOTIDE SEQUENCE [LARGE SCALE GENOMIC DNA]</scope>
    <source>
        <strain evidence="4">S2_003_000_R2_11</strain>
    </source>
</reference>
<dbReference type="Proteomes" id="UP000248975">
    <property type="component" value="Unassembled WGS sequence"/>
</dbReference>